<protein>
    <submittedName>
        <fullName evidence="2">Uncharacterized protein</fullName>
    </submittedName>
</protein>
<dbReference type="EMBL" id="CP010415">
    <property type="protein sequence ID" value="AJE19709.1"/>
    <property type="molecule type" value="Genomic_DNA"/>
</dbReference>
<name>A0A0C4WIW2_9GAMM</name>
<keyword evidence="3" id="KW-1185">Reference proteome</keyword>
<dbReference type="GeneID" id="61929229"/>
<dbReference type="InterPro" id="IPR058059">
    <property type="entry name" value="PA3496-like"/>
</dbReference>
<dbReference type="RefSeq" id="WP_039800965.1">
    <property type="nucleotide sequence ID" value="NZ_CP010415.1"/>
</dbReference>
<gene>
    <name evidence="2" type="ORF">Achr_2010</name>
</gene>
<evidence type="ECO:0000313" key="3">
    <source>
        <dbReference type="Proteomes" id="UP000068210"/>
    </source>
</evidence>
<dbReference type="Proteomes" id="UP000068210">
    <property type="component" value="Chromosome"/>
</dbReference>
<dbReference type="NCBIfam" id="NF046101">
    <property type="entry name" value="PA3496_fam"/>
    <property type="match status" value="1"/>
</dbReference>
<feature type="region of interest" description="Disordered" evidence="1">
    <location>
        <begin position="1"/>
        <end position="20"/>
    </location>
</feature>
<sequence length="74" mass="8969">MPRHTEDAYYPSPLDTKARRKRLDERRMHFRRAIERYDEQRQLQHELDDYPELLAVSRLPVAPAVSRRNARPAR</sequence>
<dbReference type="STRING" id="1328314.Achr_2010"/>
<dbReference type="AlphaFoldDB" id="A0A0C4WIW2"/>
<dbReference type="HOGENOM" id="CLU_202576_0_0_6"/>
<proteinExistence type="predicted"/>
<dbReference type="KEGG" id="acx:Achr_2010"/>
<organism evidence="2 3">
    <name type="scientific">Azotobacter chroococcum NCIMB 8003</name>
    <dbReference type="NCBI Taxonomy" id="1328314"/>
    <lineage>
        <taxon>Bacteria</taxon>
        <taxon>Pseudomonadati</taxon>
        <taxon>Pseudomonadota</taxon>
        <taxon>Gammaproteobacteria</taxon>
        <taxon>Pseudomonadales</taxon>
        <taxon>Pseudomonadaceae</taxon>
        <taxon>Azotobacter</taxon>
    </lineage>
</organism>
<evidence type="ECO:0000256" key="1">
    <source>
        <dbReference type="SAM" id="MobiDB-lite"/>
    </source>
</evidence>
<reference evidence="2 3" key="1">
    <citation type="journal article" date="2015" name="PLoS ONE">
        <title>Azotobacter Genomes: The Genome of Azotobacter chroococcum NCIMB 8003 (ATCC 4412).</title>
        <authorList>
            <person name="Robson R.L."/>
            <person name="Jones R."/>
            <person name="Robson R.M."/>
            <person name="Schwartz A."/>
            <person name="Richardson T.H."/>
        </authorList>
    </citation>
    <scope>NUCLEOTIDE SEQUENCE [LARGE SCALE GENOMIC DNA]</scope>
    <source>
        <strain evidence="2 3">NCIMB 8003</strain>
    </source>
</reference>
<accession>A0A0C4WIW2</accession>
<evidence type="ECO:0000313" key="2">
    <source>
        <dbReference type="EMBL" id="AJE19709.1"/>
    </source>
</evidence>